<dbReference type="RefSeq" id="WP_343891318.1">
    <property type="nucleotide sequence ID" value="NZ_BAAAEH010000040.1"/>
</dbReference>
<dbReference type="Gene3D" id="3.40.50.300">
    <property type="entry name" value="P-loop containing nucleotide triphosphate hydrolases"/>
    <property type="match status" value="1"/>
</dbReference>
<dbReference type="Pfam" id="PF13469">
    <property type="entry name" value="Sulfotransfer_3"/>
    <property type="match status" value="1"/>
</dbReference>
<protein>
    <submittedName>
        <fullName evidence="1">Sulfotransferase</fullName>
        <ecNumber evidence="1">2.8.2.-</ecNumber>
    </submittedName>
</protein>
<accession>A0ABU9Y261</accession>
<reference evidence="1 2" key="1">
    <citation type="submission" date="2024-05" db="EMBL/GenBank/DDBJ databases">
        <authorList>
            <person name="Liu Q."/>
            <person name="Xin Y.-H."/>
        </authorList>
    </citation>
    <scope>NUCLEOTIDE SEQUENCE [LARGE SCALE GENOMIC DNA]</scope>
    <source>
        <strain evidence="1 2">CGMCC 1.10181</strain>
    </source>
</reference>
<dbReference type="GO" id="GO:0016740">
    <property type="term" value="F:transferase activity"/>
    <property type="evidence" value="ECO:0007669"/>
    <property type="project" value="UniProtKB-KW"/>
</dbReference>
<evidence type="ECO:0000313" key="1">
    <source>
        <dbReference type="EMBL" id="MEN2789896.1"/>
    </source>
</evidence>
<keyword evidence="2" id="KW-1185">Reference proteome</keyword>
<dbReference type="PANTHER" id="PTHR36451">
    <property type="entry name" value="PAPS-DEPENDENT SULFOTRANSFERASE STF3"/>
    <property type="match status" value="1"/>
</dbReference>
<organism evidence="1 2">
    <name type="scientific">Sphingomonas oligophenolica</name>
    <dbReference type="NCBI Taxonomy" id="301154"/>
    <lineage>
        <taxon>Bacteria</taxon>
        <taxon>Pseudomonadati</taxon>
        <taxon>Pseudomonadota</taxon>
        <taxon>Alphaproteobacteria</taxon>
        <taxon>Sphingomonadales</taxon>
        <taxon>Sphingomonadaceae</taxon>
        <taxon>Sphingomonas</taxon>
    </lineage>
</organism>
<keyword evidence="1" id="KW-0808">Transferase</keyword>
<gene>
    <name evidence="1" type="ORF">ABC974_09690</name>
</gene>
<dbReference type="EMBL" id="JBDIME010000006">
    <property type="protein sequence ID" value="MEN2789896.1"/>
    <property type="molecule type" value="Genomic_DNA"/>
</dbReference>
<dbReference type="Proteomes" id="UP001419910">
    <property type="component" value="Unassembled WGS sequence"/>
</dbReference>
<dbReference type="EC" id="2.8.2.-" evidence="1"/>
<dbReference type="SUPFAM" id="SSF52540">
    <property type="entry name" value="P-loop containing nucleoside triphosphate hydrolases"/>
    <property type="match status" value="1"/>
</dbReference>
<dbReference type="InterPro" id="IPR052736">
    <property type="entry name" value="Stf3_sulfotransferase"/>
</dbReference>
<name>A0ABU9Y261_9SPHN</name>
<comment type="caution">
    <text evidence="1">The sequence shown here is derived from an EMBL/GenBank/DDBJ whole genome shotgun (WGS) entry which is preliminary data.</text>
</comment>
<proteinExistence type="predicted"/>
<dbReference type="PANTHER" id="PTHR36451:SF1">
    <property type="entry name" value="OMEGA-HYDROXY-BETA-DIHYDROMENAQUINONE-9 SULFOTRANSFERASE STF3"/>
    <property type="match status" value="1"/>
</dbReference>
<sequence length="384" mass="43923">MDRVSGLLDQAQAATSLDDFGDESFREGLGRLVASADAEARFNDAGHAMFDAQIVSFLSSRLRIEHWYRLHPEIDEEEIVAPLIGLGLPRTGSTALSCMLAQDPAVRFIRNWEGTDPCPPPETATQHDDPRIALAEARMKQRDAMFPRMKQMVPSTATTPTECQTFMGFDFKSQLFQAMARIPSYVAWFNHEADLAPTYLYVKRVLKLLQWRCPPDRWRLKNPTHILFVDALNQVFPDARFWMTHRDVADVIPSVADLYFELSRPFTDSIDKAWLGEVTADFCEIGMKRVIAFRAAGNDDRFFDVDFAPFMQDPYPTLEDLYAFLGEMLTPETRARIAAWRLEAARDKHGRHLYDPADFGLDPHRLRDRFAFYSRRFGLSSAPV</sequence>
<evidence type="ECO:0000313" key="2">
    <source>
        <dbReference type="Proteomes" id="UP001419910"/>
    </source>
</evidence>
<dbReference type="InterPro" id="IPR027417">
    <property type="entry name" value="P-loop_NTPase"/>
</dbReference>